<organism evidence="1 2">
    <name type="scientific">Lentinula aff. lateritia</name>
    <dbReference type="NCBI Taxonomy" id="2804960"/>
    <lineage>
        <taxon>Eukaryota</taxon>
        <taxon>Fungi</taxon>
        <taxon>Dikarya</taxon>
        <taxon>Basidiomycota</taxon>
        <taxon>Agaricomycotina</taxon>
        <taxon>Agaricomycetes</taxon>
        <taxon>Agaricomycetidae</taxon>
        <taxon>Agaricales</taxon>
        <taxon>Marasmiineae</taxon>
        <taxon>Omphalotaceae</taxon>
        <taxon>Lentinula</taxon>
    </lineage>
</organism>
<comment type="caution">
    <text evidence="1">The sequence shown here is derived from an EMBL/GenBank/DDBJ whole genome shotgun (WGS) entry which is preliminary data.</text>
</comment>
<gene>
    <name evidence="1" type="ORF">F5876DRAFT_80354</name>
</gene>
<sequence length="220" mass="24980">MSVILRIKVPLILGLLFYVVAIVALPFSPPVQNSGSSQNAELMTVGEIRRRFNHPSVFGPNPSALSRNAHARSPPRMKVHVTLPSVRLEWRPSDLLGIDDYPKYAKERITEMVQAKYGPDTKIDFAKDRHAEYYRCPFNLEVSEKKVFWGSASKVTGFFEMEKVPREDPKSIKVTGWLKQDGKKILDYEYPNHLPRIDLSSPINLEEILQPSPSPRPTAP</sequence>
<protein>
    <submittedName>
        <fullName evidence="1">Uncharacterized protein</fullName>
    </submittedName>
</protein>
<accession>A0ACC1TQ23</accession>
<evidence type="ECO:0000313" key="2">
    <source>
        <dbReference type="Proteomes" id="UP001163835"/>
    </source>
</evidence>
<reference evidence="1" key="1">
    <citation type="submission" date="2022-09" db="EMBL/GenBank/DDBJ databases">
        <title>A Global Phylogenomic Analysis of the Shiitake Genus Lentinula.</title>
        <authorList>
            <consortium name="DOE Joint Genome Institute"/>
            <person name="Sierra-Patev S."/>
            <person name="Min B."/>
            <person name="Naranjo-Ortiz M."/>
            <person name="Looney B."/>
            <person name="Konkel Z."/>
            <person name="Slot J.C."/>
            <person name="Sakamoto Y."/>
            <person name="Steenwyk J.L."/>
            <person name="Rokas A."/>
            <person name="Carro J."/>
            <person name="Camarero S."/>
            <person name="Ferreira P."/>
            <person name="Molpeceres G."/>
            <person name="Ruiz-Duenas F.J."/>
            <person name="Serrano A."/>
            <person name="Henrissat B."/>
            <person name="Drula E."/>
            <person name="Hughes K.W."/>
            <person name="Mata J.L."/>
            <person name="Ishikawa N.K."/>
            <person name="Vargas-Isla R."/>
            <person name="Ushijima S."/>
            <person name="Smith C.A."/>
            <person name="Ahrendt S."/>
            <person name="Andreopoulos W."/>
            <person name="He G."/>
            <person name="Labutti K."/>
            <person name="Lipzen A."/>
            <person name="Ng V."/>
            <person name="Riley R."/>
            <person name="Sandor L."/>
            <person name="Barry K."/>
            <person name="Martinez A.T."/>
            <person name="Xiao Y."/>
            <person name="Gibbons J.G."/>
            <person name="Terashima K."/>
            <person name="Grigoriev I.V."/>
            <person name="Hibbett D.S."/>
        </authorList>
    </citation>
    <scope>NUCLEOTIDE SEQUENCE</scope>
    <source>
        <strain evidence="1">TMI1499</strain>
    </source>
</reference>
<dbReference type="Proteomes" id="UP001163835">
    <property type="component" value="Unassembled WGS sequence"/>
</dbReference>
<evidence type="ECO:0000313" key="1">
    <source>
        <dbReference type="EMBL" id="KAJ3806773.1"/>
    </source>
</evidence>
<proteinExistence type="predicted"/>
<dbReference type="EMBL" id="MU795380">
    <property type="protein sequence ID" value="KAJ3806773.1"/>
    <property type="molecule type" value="Genomic_DNA"/>
</dbReference>
<keyword evidence="2" id="KW-1185">Reference proteome</keyword>
<name>A0ACC1TQ23_9AGAR</name>